<name>A0A9Q0GLM0_9ROSI</name>
<gene>
    <name evidence="2" type="ORF">Tsubulata_043569</name>
</gene>
<dbReference type="AlphaFoldDB" id="A0A9Q0GLM0"/>
<accession>A0A9Q0GLM0</accession>
<dbReference type="Pfam" id="PF07468">
    <property type="entry name" value="Agglutinin"/>
    <property type="match status" value="2"/>
</dbReference>
<organism evidence="2 3">
    <name type="scientific">Turnera subulata</name>
    <dbReference type="NCBI Taxonomy" id="218843"/>
    <lineage>
        <taxon>Eukaryota</taxon>
        <taxon>Viridiplantae</taxon>
        <taxon>Streptophyta</taxon>
        <taxon>Embryophyta</taxon>
        <taxon>Tracheophyta</taxon>
        <taxon>Spermatophyta</taxon>
        <taxon>Magnoliopsida</taxon>
        <taxon>eudicotyledons</taxon>
        <taxon>Gunneridae</taxon>
        <taxon>Pentapetalae</taxon>
        <taxon>rosids</taxon>
        <taxon>fabids</taxon>
        <taxon>Malpighiales</taxon>
        <taxon>Passifloraceae</taxon>
        <taxon>Turnera</taxon>
    </lineage>
</organism>
<sequence length="505" mass="57606">MSSRGEESKYWKLPKFLALQSTTSDDHRNNRYLRYMRKAEGEDLHQHLQFSEKEIVKPWSKFEVEPSSSLDKRGSQQLVHIKCCYNNKYWSRGSESSHWIVASANEAQEDQSLWSCTLFLPIFLDSKRVRFKHVQSGFYLSLSGGPSPHIDCLFANRGSDGGTFLVIDWDSLVILPTYVAFKGDNGMYLKAFEINRRNHNLQFSTENDTDIAVGNEIFPTGDDHGSIRIKSIRFNLFWKTVPTTRRSLSLFKASTRNWIQADAGNESAAQLFLPRRVADSDNTITLHLLGTGTPCRRLTSHGKKDCLAALSPTAKEDHMKVEECVKERVITNVRYHYSDVRIFSKKINRVFIQTGKNRNKEAEDTMTFKYTSGRKRTSTWKSSITKKVAATVKIKAGIPLPVPAFAEFAIAGETDKQYAWEEAKELSEGHEASYTATIPANKTVEIYATEEEVSYDIPYTYDQLDTLHDGTVISKKDMDDGIYSCKYCYNYKFESDVVTDDKQSS</sequence>
<keyword evidence="3" id="KW-1185">Reference proteome</keyword>
<dbReference type="PANTHER" id="PTHR39244:SF5">
    <property type="entry name" value="NATTERIN-3-LIKE"/>
    <property type="match status" value="1"/>
</dbReference>
<dbReference type="SMART" id="SM00791">
    <property type="entry name" value="Agglutinin"/>
    <property type="match status" value="2"/>
</dbReference>
<dbReference type="PANTHER" id="PTHR39244">
    <property type="entry name" value="NATTERIN-4"/>
    <property type="match status" value="1"/>
</dbReference>
<protein>
    <recommendedName>
        <fullName evidence="1">Agglutinin domain-containing protein</fullName>
    </recommendedName>
</protein>
<dbReference type="SUPFAM" id="SSF56973">
    <property type="entry name" value="Aerolisin/ETX pore-forming domain"/>
    <property type="match status" value="1"/>
</dbReference>
<reference evidence="2" key="1">
    <citation type="submission" date="2022-02" db="EMBL/GenBank/DDBJ databases">
        <authorList>
            <person name="Henning P.M."/>
            <person name="McCubbin A.G."/>
            <person name="Shore J.S."/>
        </authorList>
    </citation>
    <scope>NUCLEOTIDE SEQUENCE</scope>
    <source>
        <strain evidence="2">F60SS</strain>
        <tissue evidence="2">Leaves</tissue>
    </source>
</reference>
<feature type="domain" description="Agglutinin" evidence="1">
    <location>
        <begin position="173"/>
        <end position="323"/>
    </location>
</feature>
<dbReference type="EMBL" id="JAKUCV010000101">
    <property type="protein sequence ID" value="KAJ4851255.1"/>
    <property type="molecule type" value="Genomic_DNA"/>
</dbReference>
<dbReference type="OrthoDB" id="850101at2759"/>
<reference evidence="2" key="2">
    <citation type="journal article" date="2023" name="Plants (Basel)">
        <title>Annotation of the Turnera subulata (Passifloraceae) Draft Genome Reveals the S-Locus Evolved after the Divergence of Turneroideae from Passifloroideae in a Stepwise Manner.</title>
        <authorList>
            <person name="Henning P.M."/>
            <person name="Roalson E.H."/>
            <person name="Mir W."/>
            <person name="McCubbin A.G."/>
            <person name="Shore J.S."/>
        </authorList>
    </citation>
    <scope>NUCLEOTIDE SEQUENCE</scope>
    <source>
        <strain evidence="2">F60SS</strain>
    </source>
</reference>
<dbReference type="InterPro" id="IPR036242">
    <property type="entry name" value="Agglutinin_dom_sf"/>
</dbReference>
<dbReference type="InterPro" id="IPR008998">
    <property type="entry name" value="Agglutinin"/>
</dbReference>
<dbReference type="Proteomes" id="UP001141552">
    <property type="component" value="Unassembled WGS sequence"/>
</dbReference>
<evidence type="ECO:0000313" key="2">
    <source>
        <dbReference type="EMBL" id="KAJ4851255.1"/>
    </source>
</evidence>
<dbReference type="Gene3D" id="2.170.15.10">
    <property type="entry name" value="Proaerolysin, chain A, domain 3"/>
    <property type="match status" value="1"/>
</dbReference>
<dbReference type="Gene3D" id="2.80.10.50">
    <property type="match status" value="2"/>
</dbReference>
<comment type="caution">
    <text evidence="2">The sequence shown here is derived from an EMBL/GenBank/DDBJ whole genome shotgun (WGS) entry which is preliminary data.</text>
</comment>
<dbReference type="SUPFAM" id="SSF50382">
    <property type="entry name" value="Agglutinin"/>
    <property type="match status" value="2"/>
</dbReference>
<evidence type="ECO:0000259" key="1">
    <source>
        <dbReference type="SMART" id="SM00791"/>
    </source>
</evidence>
<feature type="domain" description="Agglutinin" evidence="1">
    <location>
        <begin position="11"/>
        <end position="168"/>
    </location>
</feature>
<proteinExistence type="predicted"/>
<evidence type="ECO:0000313" key="3">
    <source>
        <dbReference type="Proteomes" id="UP001141552"/>
    </source>
</evidence>
<dbReference type="InterPro" id="IPR053237">
    <property type="entry name" value="Natterin_C"/>
</dbReference>